<accession>A0A194X917</accession>
<dbReference type="InParanoid" id="A0A194X917"/>
<dbReference type="STRING" id="149040.A0A194X917"/>
<dbReference type="Proteomes" id="UP000070700">
    <property type="component" value="Unassembled WGS sequence"/>
</dbReference>
<dbReference type="GO" id="GO:0020037">
    <property type="term" value="F:heme binding"/>
    <property type="evidence" value="ECO:0007669"/>
    <property type="project" value="InterPro"/>
</dbReference>
<keyword evidence="7" id="KW-0472">Membrane</keyword>
<evidence type="ECO:0000256" key="3">
    <source>
        <dbReference type="ARBA" id="ARBA00022723"/>
    </source>
</evidence>
<dbReference type="PROSITE" id="PS00086">
    <property type="entry name" value="CYTOCHROME_P450"/>
    <property type="match status" value="1"/>
</dbReference>
<evidence type="ECO:0000256" key="6">
    <source>
        <dbReference type="RuleBase" id="RU000461"/>
    </source>
</evidence>
<dbReference type="GO" id="GO:0005506">
    <property type="term" value="F:iron ion binding"/>
    <property type="evidence" value="ECO:0007669"/>
    <property type="project" value="InterPro"/>
</dbReference>
<keyword evidence="4 5" id="KW-0408">Iron</keyword>
<dbReference type="InterPro" id="IPR002401">
    <property type="entry name" value="Cyt_P450_E_grp-I"/>
</dbReference>
<dbReference type="AlphaFoldDB" id="A0A194X917"/>
<dbReference type="KEGG" id="psco:LY89DRAFT_748836"/>
<sequence>MLSADYLPADLSFFGMYPISIVFVIFALYLLRNKYGHGISKIPGPMLVGWTSFWRVNNIRKSQSHKTMIDLHRKYGKLVRTAPDVVDVSDPTMIPEIYNIKGTFKKTGFFSLTELSWKGRPRPNLFSTTDETFHREQKRKVAHAYSMTSLLEMEYAVDDCSRLFMQKLGEFADKNKTIDLGAWLQFYAFDVVGELTFQKKLGFLEKGDDVDGIIKVIGMGLFYTVTVGQVPAWHKILLGNPLLPIFLPQMERWNAVLEFTLKAFNSRISRSHIDKFSTSSPTNGKDMLSRWLAVSSSDPLKMSTEDVVVALSGNVFAGSDTTAIALRAIIYHLCKTPSCLETLVKELDDNEYRLSETISYKESREYLPYLNAVIKEGLRIHPSVGLLLERHVPKGGAVISGTWIPAGTKVGINAWVLHFDENVFEQPERFWPERWLISDEKKLAEMEKSFFVFGAGSRTCIGKNMSIMEIGKVIPQLLREFEVELLNDWKVNNAWFVQQTGLNVKLRKRARQH</sequence>
<dbReference type="SUPFAM" id="SSF48264">
    <property type="entry name" value="Cytochrome P450"/>
    <property type="match status" value="1"/>
</dbReference>
<keyword evidence="9" id="KW-1185">Reference proteome</keyword>
<evidence type="ECO:0000256" key="7">
    <source>
        <dbReference type="SAM" id="Phobius"/>
    </source>
</evidence>
<dbReference type="CDD" id="cd11060">
    <property type="entry name" value="CYP57A1-like"/>
    <property type="match status" value="1"/>
</dbReference>
<dbReference type="OrthoDB" id="3934656at2759"/>
<evidence type="ECO:0000313" key="8">
    <source>
        <dbReference type="EMBL" id="KUJ16282.1"/>
    </source>
</evidence>
<dbReference type="InterPro" id="IPR001128">
    <property type="entry name" value="Cyt_P450"/>
</dbReference>
<dbReference type="Gene3D" id="1.10.630.10">
    <property type="entry name" value="Cytochrome P450"/>
    <property type="match status" value="1"/>
</dbReference>
<gene>
    <name evidence="8" type="ORF">LY89DRAFT_748836</name>
</gene>
<dbReference type="Pfam" id="PF00067">
    <property type="entry name" value="p450"/>
    <property type="match status" value="1"/>
</dbReference>
<dbReference type="PANTHER" id="PTHR24305">
    <property type="entry name" value="CYTOCHROME P450"/>
    <property type="match status" value="1"/>
</dbReference>
<keyword evidence="6" id="KW-0560">Oxidoreductase</keyword>
<dbReference type="EMBL" id="KQ947416">
    <property type="protein sequence ID" value="KUJ16282.1"/>
    <property type="molecule type" value="Genomic_DNA"/>
</dbReference>
<dbReference type="RefSeq" id="XP_018070637.1">
    <property type="nucleotide sequence ID" value="XM_018221158.1"/>
</dbReference>
<feature type="binding site" description="axial binding residue" evidence="5">
    <location>
        <position position="460"/>
    </location>
    <ligand>
        <name>heme</name>
        <dbReference type="ChEBI" id="CHEBI:30413"/>
    </ligand>
    <ligandPart>
        <name>Fe</name>
        <dbReference type="ChEBI" id="CHEBI:18248"/>
    </ligandPart>
</feature>
<protein>
    <submittedName>
        <fullName evidence="8">Putative cytochrome P450 pisatin demethylase</fullName>
    </submittedName>
</protein>
<dbReference type="GeneID" id="28830884"/>
<comment type="similarity">
    <text evidence="2 6">Belongs to the cytochrome P450 family.</text>
</comment>
<dbReference type="GO" id="GO:0008168">
    <property type="term" value="F:methyltransferase activity"/>
    <property type="evidence" value="ECO:0007669"/>
    <property type="project" value="UniProtKB-KW"/>
</dbReference>
<name>A0A194X917_MOLSC</name>
<dbReference type="PRINTS" id="PR00463">
    <property type="entry name" value="EP450I"/>
</dbReference>
<organism evidence="8 9">
    <name type="scientific">Mollisia scopiformis</name>
    <name type="common">Conifer needle endophyte fungus</name>
    <name type="synonym">Phialocephala scopiformis</name>
    <dbReference type="NCBI Taxonomy" id="149040"/>
    <lineage>
        <taxon>Eukaryota</taxon>
        <taxon>Fungi</taxon>
        <taxon>Dikarya</taxon>
        <taxon>Ascomycota</taxon>
        <taxon>Pezizomycotina</taxon>
        <taxon>Leotiomycetes</taxon>
        <taxon>Helotiales</taxon>
        <taxon>Mollisiaceae</taxon>
        <taxon>Mollisia</taxon>
    </lineage>
</organism>
<keyword evidence="5 6" id="KW-0349">Heme</keyword>
<evidence type="ECO:0000313" key="9">
    <source>
        <dbReference type="Proteomes" id="UP000070700"/>
    </source>
</evidence>
<keyword evidence="7" id="KW-0812">Transmembrane</keyword>
<keyword evidence="8" id="KW-0808">Transferase</keyword>
<keyword evidence="6" id="KW-0503">Monooxygenase</keyword>
<comment type="cofactor">
    <cofactor evidence="1 5">
        <name>heme</name>
        <dbReference type="ChEBI" id="CHEBI:30413"/>
    </cofactor>
</comment>
<dbReference type="InterPro" id="IPR050121">
    <property type="entry name" value="Cytochrome_P450_monoxygenase"/>
</dbReference>
<dbReference type="FunFam" id="1.10.630.10:FF:000050">
    <property type="entry name" value="Cytochrome P450 monooxygenase"/>
    <property type="match status" value="1"/>
</dbReference>
<dbReference type="InterPro" id="IPR017972">
    <property type="entry name" value="Cyt_P450_CS"/>
</dbReference>
<dbReference type="GO" id="GO:0032259">
    <property type="term" value="P:methylation"/>
    <property type="evidence" value="ECO:0007669"/>
    <property type="project" value="UniProtKB-KW"/>
</dbReference>
<feature type="transmembrane region" description="Helical" evidence="7">
    <location>
        <begin position="12"/>
        <end position="31"/>
    </location>
</feature>
<keyword evidence="7" id="KW-1133">Transmembrane helix</keyword>
<dbReference type="GO" id="GO:0016705">
    <property type="term" value="F:oxidoreductase activity, acting on paired donors, with incorporation or reduction of molecular oxygen"/>
    <property type="evidence" value="ECO:0007669"/>
    <property type="project" value="InterPro"/>
</dbReference>
<evidence type="ECO:0000256" key="1">
    <source>
        <dbReference type="ARBA" id="ARBA00001971"/>
    </source>
</evidence>
<dbReference type="PRINTS" id="PR00385">
    <property type="entry name" value="P450"/>
</dbReference>
<proteinExistence type="inferred from homology"/>
<evidence type="ECO:0000256" key="5">
    <source>
        <dbReference type="PIRSR" id="PIRSR602401-1"/>
    </source>
</evidence>
<dbReference type="PANTHER" id="PTHR24305:SF232">
    <property type="entry name" value="P450, PUTATIVE (EUROFUNG)-RELATED"/>
    <property type="match status" value="1"/>
</dbReference>
<dbReference type="InterPro" id="IPR036396">
    <property type="entry name" value="Cyt_P450_sf"/>
</dbReference>
<evidence type="ECO:0000256" key="4">
    <source>
        <dbReference type="ARBA" id="ARBA00023004"/>
    </source>
</evidence>
<reference evidence="8 9" key="1">
    <citation type="submission" date="2015-10" db="EMBL/GenBank/DDBJ databases">
        <title>Full genome of DAOMC 229536 Phialocephala scopiformis, a fungal endophyte of spruce producing the potent anti-insectan compound rugulosin.</title>
        <authorList>
            <consortium name="DOE Joint Genome Institute"/>
            <person name="Walker A.K."/>
            <person name="Frasz S.L."/>
            <person name="Seifert K.A."/>
            <person name="Miller J.D."/>
            <person name="Mondo S.J."/>
            <person name="Labutti K."/>
            <person name="Lipzen A."/>
            <person name="Dockter R."/>
            <person name="Kennedy M."/>
            <person name="Grigoriev I.V."/>
            <person name="Spatafora J.W."/>
        </authorList>
    </citation>
    <scope>NUCLEOTIDE SEQUENCE [LARGE SCALE GENOMIC DNA]</scope>
    <source>
        <strain evidence="8 9">CBS 120377</strain>
    </source>
</reference>
<keyword evidence="3 5" id="KW-0479">Metal-binding</keyword>
<keyword evidence="8" id="KW-0489">Methyltransferase</keyword>
<evidence type="ECO:0000256" key="2">
    <source>
        <dbReference type="ARBA" id="ARBA00010617"/>
    </source>
</evidence>
<dbReference type="GO" id="GO:0004497">
    <property type="term" value="F:monooxygenase activity"/>
    <property type="evidence" value="ECO:0007669"/>
    <property type="project" value="UniProtKB-KW"/>
</dbReference>